<name>A0A6V3IPR3_9EUKA</name>
<evidence type="ECO:0000313" key="3">
    <source>
        <dbReference type="EMBL" id="CAE0644439.1"/>
    </source>
</evidence>
<dbReference type="EMBL" id="HBIV01000975">
    <property type="protein sequence ID" value="CAE0644438.1"/>
    <property type="molecule type" value="Transcribed_RNA"/>
</dbReference>
<gene>
    <name evidence="2" type="ORF">LGLO00237_LOCUS691</name>
    <name evidence="3" type="ORF">LGLO00237_LOCUS692</name>
</gene>
<protein>
    <submittedName>
        <fullName evidence="3">Uncharacterized protein</fullName>
    </submittedName>
</protein>
<sequence length="231" mass="26435">MHVTSRAYTSTELYSFNDKDASALASRPHVHLVQLSCTAGQKLPCFGCVGLGVCVFFFVVYPGRKTDWRARCIEHVIRELNVVDPAVSIDLHLLPQGVNILLGENFCIFHLSQYFDEIHLIYVSVLLAVENCKMADYVLLQKLWPIEVVFLKNVDKLWKVYKTVTISIMFVDNIADFLLGYIESETTQHEPEIVASYASRVFFAASNTTENVICIRTKDYAIRTRRIRRFS</sequence>
<keyword evidence="1" id="KW-0812">Transmembrane</keyword>
<accession>A0A6V3IPR3</accession>
<dbReference type="AlphaFoldDB" id="A0A6V3IPR3"/>
<proteinExistence type="predicted"/>
<evidence type="ECO:0000256" key="1">
    <source>
        <dbReference type="SAM" id="Phobius"/>
    </source>
</evidence>
<feature type="transmembrane region" description="Helical" evidence="1">
    <location>
        <begin position="41"/>
        <end position="61"/>
    </location>
</feature>
<evidence type="ECO:0000313" key="2">
    <source>
        <dbReference type="EMBL" id="CAE0644438.1"/>
    </source>
</evidence>
<keyword evidence="1" id="KW-1133">Transmembrane helix</keyword>
<dbReference type="EMBL" id="HBIV01000976">
    <property type="protein sequence ID" value="CAE0644439.1"/>
    <property type="molecule type" value="Transcribed_RNA"/>
</dbReference>
<keyword evidence="1" id="KW-0472">Membrane</keyword>
<organism evidence="3">
    <name type="scientific">Lotharella globosa</name>
    <dbReference type="NCBI Taxonomy" id="91324"/>
    <lineage>
        <taxon>Eukaryota</taxon>
        <taxon>Sar</taxon>
        <taxon>Rhizaria</taxon>
        <taxon>Cercozoa</taxon>
        <taxon>Chlorarachniophyceae</taxon>
        <taxon>Lotharella</taxon>
    </lineage>
</organism>
<reference evidence="3" key="1">
    <citation type="submission" date="2021-01" db="EMBL/GenBank/DDBJ databases">
        <authorList>
            <person name="Corre E."/>
            <person name="Pelletier E."/>
            <person name="Niang G."/>
            <person name="Scheremetjew M."/>
            <person name="Finn R."/>
            <person name="Kale V."/>
            <person name="Holt S."/>
            <person name="Cochrane G."/>
            <person name="Meng A."/>
            <person name="Brown T."/>
            <person name="Cohen L."/>
        </authorList>
    </citation>
    <scope>NUCLEOTIDE SEQUENCE</scope>
    <source>
        <strain evidence="3">CCCM811</strain>
    </source>
</reference>